<dbReference type="EMBL" id="BLIP01000001">
    <property type="protein sequence ID" value="GFE20148.1"/>
    <property type="molecule type" value="Genomic_DNA"/>
</dbReference>
<dbReference type="EMBL" id="CP114202">
    <property type="protein sequence ID" value="WAT94990.1"/>
    <property type="molecule type" value="Genomic_DNA"/>
</dbReference>
<dbReference type="SUPFAM" id="SSF57802">
    <property type="entry name" value="Rubredoxin-like"/>
    <property type="match status" value="1"/>
</dbReference>
<evidence type="ECO:0000313" key="3">
    <source>
        <dbReference type="Proteomes" id="UP000429552"/>
    </source>
</evidence>
<dbReference type="AlphaFoldDB" id="A0A640T9Y7"/>
<proteinExistence type="predicted"/>
<reference evidence="1 3" key="1">
    <citation type="submission" date="2019-12" db="EMBL/GenBank/DDBJ databases">
        <title>Whole genome shotgun sequence of Streptomyces libani subsp. libani NBRC 13452.</title>
        <authorList>
            <person name="Ichikawa N."/>
            <person name="Kimura A."/>
            <person name="Kitahashi Y."/>
            <person name="Komaki H."/>
            <person name="Tamura T."/>
        </authorList>
    </citation>
    <scope>NUCLEOTIDE SEQUENCE [LARGE SCALE GENOMIC DNA]</scope>
    <source>
        <strain evidence="1 3">NBRC 13452</strain>
    </source>
</reference>
<accession>A0A640T9Y7</accession>
<gene>
    <name evidence="1" type="ORF">Sliba_06010</name>
    <name evidence="2" type="ORF">STRLI_000663</name>
</gene>
<evidence type="ECO:0000313" key="2">
    <source>
        <dbReference type="EMBL" id="WAT94990.1"/>
    </source>
</evidence>
<reference evidence="2 4" key="2">
    <citation type="submission" date="2022-12" db="EMBL/GenBank/DDBJ databases">
        <authorList>
            <person name="Ruckert C."/>
            <person name="Busche T."/>
            <person name="Kalinowski J."/>
            <person name="Wittmann C."/>
        </authorList>
    </citation>
    <scope>NUCLEOTIDE SEQUENCE [LARGE SCALE GENOMIC DNA]</scope>
    <source>
        <strain evidence="2 4">DSM 40555</strain>
    </source>
</reference>
<dbReference type="Proteomes" id="UP000429552">
    <property type="component" value="Unassembled WGS sequence"/>
</dbReference>
<evidence type="ECO:0000313" key="1">
    <source>
        <dbReference type="EMBL" id="GFE20148.1"/>
    </source>
</evidence>
<dbReference type="Proteomes" id="UP001210609">
    <property type="component" value="Chromosome"/>
</dbReference>
<organism evidence="1 3">
    <name type="scientific">Streptomyces nigrescens</name>
    <dbReference type="NCBI Taxonomy" id="1920"/>
    <lineage>
        <taxon>Bacteria</taxon>
        <taxon>Bacillati</taxon>
        <taxon>Actinomycetota</taxon>
        <taxon>Actinomycetes</taxon>
        <taxon>Kitasatosporales</taxon>
        <taxon>Streptomycetaceae</taxon>
        <taxon>Streptomyces</taxon>
    </lineage>
</organism>
<keyword evidence="4" id="KW-1185">Reference proteome</keyword>
<evidence type="ECO:0000313" key="4">
    <source>
        <dbReference type="Proteomes" id="UP001210609"/>
    </source>
</evidence>
<name>A0A640T9Y7_STRNI</name>
<sequence length="152" mass="16098">MDAILASTSTPLYKSPLSPVERAALRVAESAAISPAGGRDLTTAIVMELRAAGLLIVPATPGTDTEYECATCGVWSRWTRGRSITEGDMADEFQCPSCGATTYLATCNSRTEAADRIRSAAIDDVANWLKSMGEDDTAYLVSTCDIPKAGDR</sequence>
<dbReference type="RefSeq" id="WP_159484227.1">
    <property type="nucleotide sequence ID" value="NZ_BLIP01000001.1"/>
</dbReference>
<protein>
    <submittedName>
        <fullName evidence="1">Uncharacterized protein</fullName>
    </submittedName>
</protein>